<dbReference type="WBParaSite" id="PS1159_v2.g18624.t1">
    <property type="protein sequence ID" value="PS1159_v2.g18624.t1"/>
    <property type="gene ID" value="PS1159_v2.g18624"/>
</dbReference>
<proteinExistence type="predicted"/>
<accession>A0AC35FLS9</accession>
<reference evidence="2" key="1">
    <citation type="submission" date="2022-11" db="UniProtKB">
        <authorList>
            <consortium name="WormBaseParasite"/>
        </authorList>
    </citation>
    <scope>IDENTIFICATION</scope>
</reference>
<organism evidence="1 2">
    <name type="scientific">Panagrolaimus sp. PS1159</name>
    <dbReference type="NCBI Taxonomy" id="55785"/>
    <lineage>
        <taxon>Eukaryota</taxon>
        <taxon>Metazoa</taxon>
        <taxon>Ecdysozoa</taxon>
        <taxon>Nematoda</taxon>
        <taxon>Chromadorea</taxon>
        <taxon>Rhabditida</taxon>
        <taxon>Tylenchina</taxon>
        <taxon>Panagrolaimomorpha</taxon>
        <taxon>Panagrolaimoidea</taxon>
        <taxon>Panagrolaimidae</taxon>
        <taxon>Panagrolaimus</taxon>
    </lineage>
</organism>
<evidence type="ECO:0000313" key="2">
    <source>
        <dbReference type="WBParaSite" id="PS1159_v2.g18624.t1"/>
    </source>
</evidence>
<name>A0AC35FLS9_9BILA</name>
<sequence length="181" mass="21012">MEDPLESHHVCKCIPFMLILKIATIILMLFYLIFGIFVSFFIIDSPGLIAFAIMAFIFFGLTLLYFDGIRRKNDFLMIPFLVAEILFRVIIGFLICFLWGTFVLSSFDMFIVNSPIKGMSGTKFIFYVSIISTIIYAAFIYLLFPFYRGYRIIKKNKDIQKFCAEECAYMKVSFTSRPTTV</sequence>
<evidence type="ECO:0000313" key="1">
    <source>
        <dbReference type="Proteomes" id="UP000887580"/>
    </source>
</evidence>
<dbReference type="Proteomes" id="UP000887580">
    <property type="component" value="Unplaced"/>
</dbReference>
<protein>
    <submittedName>
        <fullName evidence="2">Uncharacterized protein</fullName>
    </submittedName>
</protein>